<keyword evidence="11 12" id="KW-0066">ATP synthesis</keyword>
<evidence type="ECO:0000256" key="3">
    <source>
        <dbReference type="ARBA" id="ARBA00022448"/>
    </source>
</evidence>
<keyword evidence="10 12" id="KW-0472">Membrane</keyword>
<keyword evidence="3 12" id="KW-0813">Transport</keyword>
<reference evidence="14" key="1">
    <citation type="submission" date="2022-11" db="EMBL/GenBank/DDBJ databases">
        <title>Parathalassolutuus dongxingensis gen. nov., sp. nov., a novel member of family Oceanospirillaceae isolated from a coastal shrimp pond in Guangxi, China.</title>
        <authorList>
            <person name="Chen H."/>
        </authorList>
    </citation>
    <scope>NUCLEOTIDE SEQUENCE</scope>
    <source>
        <strain evidence="14">G-43</strain>
    </source>
</reference>
<dbReference type="InterPro" id="IPR045082">
    <property type="entry name" value="ATP_syn_F0_a_bact/chloroplast"/>
</dbReference>
<dbReference type="Pfam" id="PF00119">
    <property type="entry name" value="ATP-synt_A"/>
    <property type="match status" value="1"/>
</dbReference>
<evidence type="ECO:0000313" key="14">
    <source>
        <dbReference type="EMBL" id="MCY0965237.1"/>
    </source>
</evidence>
<keyword evidence="7 12" id="KW-0375">Hydrogen ion transport</keyword>
<dbReference type="SUPFAM" id="SSF81336">
    <property type="entry name" value="F1F0 ATP synthase subunit A"/>
    <property type="match status" value="1"/>
</dbReference>
<keyword evidence="15" id="KW-1185">Reference proteome</keyword>
<keyword evidence="6 12" id="KW-0812">Transmembrane</keyword>
<feature type="transmembrane region" description="Helical" evidence="12">
    <location>
        <begin position="68"/>
        <end position="86"/>
    </location>
</feature>
<dbReference type="NCBIfam" id="TIGR01131">
    <property type="entry name" value="ATP_synt_6_or_A"/>
    <property type="match status" value="1"/>
</dbReference>
<keyword evidence="9 12" id="KW-0406">Ion transport</keyword>
<evidence type="ECO:0000256" key="10">
    <source>
        <dbReference type="ARBA" id="ARBA00023136"/>
    </source>
</evidence>
<evidence type="ECO:0000256" key="2">
    <source>
        <dbReference type="ARBA" id="ARBA00006810"/>
    </source>
</evidence>
<dbReference type="PANTHER" id="PTHR42823:SF3">
    <property type="entry name" value="ATP SYNTHASE SUBUNIT A, CHLOROPLASTIC"/>
    <property type="match status" value="1"/>
</dbReference>
<evidence type="ECO:0000256" key="11">
    <source>
        <dbReference type="ARBA" id="ARBA00023310"/>
    </source>
</evidence>
<evidence type="ECO:0000256" key="9">
    <source>
        <dbReference type="ARBA" id="ARBA00023065"/>
    </source>
</evidence>
<dbReference type="GO" id="GO:0045259">
    <property type="term" value="C:proton-transporting ATP synthase complex"/>
    <property type="evidence" value="ECO:0007669"/>
    <property type="project" value="UniProtKB-KW"/>
</dbReference>
<gene>
    <name evidence="12 14" type="primary">atpB</name>
    <name evidence="14" type="ORF">OUO13_08575</name>
</gene>
<dbReference type="GO" id="GO:0005886">
    <property type="term" value="C:plasma membrane"/>
    <property type="evidence" value="ECO:0007669"/>
    <property type="project" value="UniProtKB-SubCell"/>
</dbReference>
<dbReference type="Proteomes" id="UP001150830">
    <property type="component" value="Unassembled WGS sequence"/>
</dbReference>
<sequence length="303" mass="33369">MAGNSQEYISHHLTNLTFGKLPAGYVRHEVGHDGAVVEKELTTDTWTMAHSKAEAADMGFSAVHVDSLGWSIGLGLLIMWIFRSAAKRATTGVPTGMQNFVEMIVEFIDNTVKEAFHGRNPLVAPLSLTIFCWVFMMNFMDLIPVDVLPSIFGLFGVHYMKVVPSTDVNITLGMSLTVFAMMIFYSIKVKGIGGFAGELCLQPFKVKNPVLQAIFVPINLFLESVALIAKPISLALRLFGNMYAGEMIFILIALMFSAGAVLGLLGGVLQWAWAVFHILVITLQAFIFMMLTIVYLSMAHEDH</sequence>
<feature type="transmembrane region" description="Helical" evidence="12">
    <location>
        <begin position="271"/>
        <end position="296"/>
    </location>
</feature>
<evidence type="ECO:0000256" key="12">
    <source>
        <dbReference type="HAMAP-Rule" id="MF_01393"/>
    </source>
</evidence>
<dbReference type="AlphaFoldDB" id="A0A9X3ECV2"/>
<dbReference type="InterPro" id="IPR023011">
    <property type="entry name" value="ATP_synth_F0_asu_AS"/>
</dbReference>
<name>A0A9X3ECV2_9GAMM</name>
<dbReference type="GO" id="GO:0046933">
    <property type="term" value="F:proton-transporting ATP synthase activity, rotational mechanism"/>
    <property type="evidence" value="ECO:0007669"/>
    <property type="project" value="UniProtKB-UniRule"/>
</dbReference>
<keyword evidence="5 12" id="KW-0138">CF(0)</keyword>
<dbReference type="PANTHER" id="PTHR42823">
    <property type="entry name" value="ATP SYNTHASE SUBUNIT A, CHLOROPLASTIC"/>
    <property type="match status" value="1"/>
</dbReference>
<comment type="function">
    <text evidence="12 13">Key component of the proton channel; it plays a direct role in the translocation of protons across the membrane.</text>
</comment>
<organism evidence="14 15">
    <name type="scientific">Parathalassolituus penaei</name>
    <dbReference type="NCBI Taxonomy" id="2997323"/>
    <lineage>
        <taxon>Bacteria</taxon>
        <taxon>Pseudomonadati</taxon>
        <taxon>Pseudomonadota</taxon>
        <taxon>Gammaproteobacteria</taxon>
        <taxon>Oceanospirillales</taxon>
        <taxon>Oceanospirillaceae</taxon>
        <taxon>Parathalassolituus</taxon>
    </lineage>
</organism>
<dbReference type="CDD" id="cd00310">
    <property type="entry name" value="ATP-synt_Fo_a_6"/>
    <property type="match status" value="1"/>
</dbReference>
<feature type="transmembrane region" description="Helical" evidence="12">
    <location>
        <begin position="168"/>
        <end position="187"/>
    </location>
</feature>
<evidence type="ECO:0000256" key="8">
    <source>
        <dbReference type="ARBA" id="ARBA00022989"/>
    </source>
</evidence>
<keyword evidence="4 12" id="KW-1003">Cell membrane</keyword>
<evidence type="ECO:0000313" key="15">
    <source>
        <dbReference type="Proteomes" id="UP001150830"/>
    </source>
</evidence>
<dbReference type="InterPro" id="IPR000568">
    <property type="entry name" value="ATP_synth_F0_asu"/>
</dbReference>
<dbReference type="PROSITE" id="PS00449">
    <property type="entry name" value="ATPASE_A"/>
    <property type="match status" value="1"/>
</dbReference>
<dbReference type="NCBIfam" id="NF004477">
    <property type="entry name" value="PRK05815.1-1"/>
    <property type="match status" value="1"/>
</dbReference>
<feature type="transmembrane region" description="Helical" evidence="12">
    <location>
        <begin position="122"/>
        <end position="140"/>
    </location>
</feature>
<dbReference type="EMBL" id="JAPNOA010000025">
    <property type="protein sequence ID" value="MCY0965237.1"/>
    <property type="molecule type" value="Genomic_DNA"/>
</dbReference>
<comment type="subcellular location">
    <subcellularLocation>
        <location evidence="12 13">Cell membrane</location>
        <topology evidence="12 13">Multi-pass membrane protein</topology>
    </subcellularLocation>
    <subcellularLocation>
        <location evidence="1">Membrane</location>
        <topology evidence="1">Multi-pass membrane protein</topology>
    </subcellularLocation>
</comment>
<dbReference type="HAMAP" id="MF_01393">
    <property type="entry name" value="ATP_synth_a_bact"/>
    <property type="match status" value="1"/>
</dbReference>
<accession>A0A9X3ECV2</accession>
<keyword evidence="8 12" id="KW-1133">Transmembrane helix</keyword>
<dbReference type="Gene3D" id="1.20.120.220">
    <property type="entry name" value="ATP synthase, F0 complex, subunit A"/>
    <property type="match status" value="1"/>
</dbReference>
<evidence type="ECO:0000256" key="5">
    <source>
        <dbReference type="ARBA" id="ARBA00022547"/>
    </source>
</evidence>
<dbReference type="GO" id="GO:0042777">
    <property type="term" value="P:proton motive force-driven plasma membrane ATP synthesis"/>
    <property type="evidence" value="ECO:0007669"/>
    <property type="project" value="TreeGrafter"/>
</dbReference>
<comment type="caution">
    <text evidence="14">The sequence shown here is derived from an EMBL/GenBank/DDBJ whole genome shotgun (WGS) entry which is preliminary data.</text>
</comment>
<evidence type="ECO:0000256" key="13">
    <source>
        <dbReference type="RuleBase" id="RU000483"/>
    </source>
</evidence>
<comment type="similarity">
    <text evidence="2 12 13">Belongs to the ATPase A chain family.</text>
</comment>
<evidence type="ECO:0000256" key="4">
    <source>
        <dbReference type="ARBA" id="ARBA00022475"/>
    </source>
</evidence>
<proteinExistence type="inferred from homology"/>
<dbReference type="FunFam" id="1.20.120.220:FF:000002">
    <property type="entry name" value="ATP synthase subunit a"/>
    <property type="match status" value="1"/>
</dbReference>
<evidence type="ECO:0000256" key="1">
    <source>
        <dbReference type="ARBA" id="ARBA00004141"/>
    </source>
</evidence>
<dbReference type="InterPro" id="IPR035908">
    <property type="entry name" value="F0_ATP_A_sf"/>
</dbReference>
<evidence type="ECO:0000256" key="6">
    <source>
        <dbReference type="ARBA" id="ARBA00022692"/>
    </source>
</evidence>
<evidence type="ECO:0000256" key="7">
    <source>
        <dbReference type="ARBA" id="ARBA00022781"/>
    </source>
</evidence>
<dbReference type="RefSeq" id="WP_283173450.1">
    <property type="nucleotide sequence ID" value="NZ_JAPNOA010000025.1"/>
</dbReference>
<feature type="transmembrane region" description="Helical" evidence="12">
    <location>
        <begin position="247"/>
        <end position="265"/>
    </location>
</feature>
<protein>
    <recommendedName>
        <fullName evidence="12 13">ATP synthase subunit a</fullName>
    </recommendedName>
    <alternativeName>
        <fullName evidence="12">ATP synthase F0 sector subunit a</fullName>
    </alternativeName>
    <alternativeName>
        <fullName evidence="12">F-ATPase subunit 6</fullName>
    </alternativeName>
</protein>